<dbReference type="EMBL" id="JANFYT010000010">
    <property type="protein sequence ID" value="MCQ4813962.1"/>
    <property type="molecule type" value="Genomic_DNA"/>
</dbReference>
<dbReference type="InterPro" id="IPR036113">
    <property type="entry name" value="Asp/Glu-ADT_sf_sub_c"/>
</dbReference>
<evidence type="ECO:0000313" key="2">
    <source>
        <dbReference type="Proteomes" id="UP001205919"/>
    </source>
</evidence>
<evidence type="ECO:0000313" key="1">
    <source>
        <dbReference type="EMBL" id="MCQ4813962.1"/>
    </source>
</evidence>
<dbReference type="Proteomes" id="UP001205919">
    <property type="component" value="Unassembled WGS sequence"/>
</dbReference>
<protein>
    <submittedName>
        <fullName evidence="1">Aspartyl/glutamyl-tRNA amidotransferase subunit C</fullName>
    </submittedName>
</protein>
<reference evidence="1 2" key="1">
    <citation type="submission" date="2022-06" db="EMBL/GenBank/DDBJ databases">
        <title>Isolation of gut microbiota from human fecal samples.</title>
        <authorList>
            <person name="Pamer E.G."/>
            <person name="Barat B."/>
            <person name="Waligurski E."/>
            <person name="Medina S."/>
            <person name="Paddock L."/>
            <person name="Mostad J."/>
        </authorList>
    </citation>
    <scope>NUCLEOTIDE SEQUENCE [LARGE SCALE GENOMIC DNA]</scope>
    <source>
        <strain evidence="1 2">DFI.9.90</strain>
    </source>
</reference>
<dbReference type="GeneID" id="95756051"/>
<accession>A0AAW5K1Z2</accession>
<sequence>MIKKMEMDKERLSEVLTLSRIGLPEEQYQEVLDRVNDILRLCDKMQELAHEDAAPFEWDVRKAPARRADEPVRWTGRDVFLEEAPVRDGDFFRVPRIIALEDDAEGEE</sequence>
<proteinExistence type="predicted"/>
<organism evidence="1 2">
    <name type="scientific">Cloacibacillus evryensis</name>
    <dbReference type="NCBI Taxonomy" id="508460"/>
    <lineage>
        <taxon>Bacteria</taxon>
        <taxon>Thermotogati</taxon>
        <taxon>Synergistota</taxon>
        <taxon>Synergistia</taxon>
        <taxon>Synergistales</taxon>
        <taxon>Synergistaceae</taxon>
        <taxon>Cloacibacillus</taxon>
    </lineage>
</organism>
<dbReference type="SUPFAM" id="SSF141000">
    <property type="entry name" value="Glu-tRNAGln amidotransferase C subunit"/>
    <property type="match status" value="1"/>
</dbReference>
<dbReference type="Pfam" id="PF02686">
    <property type="entry name" value="GatC"/>
    <property type="match status" value="1"/>
</dbReference>
<dbReference type="AlphaFoldDB" id="A0AAW5K1Z2"/>
<keyword evidence="2" id="KW-1185">Reference proteome</keyword>
<name>A0AAW5K1Z2_9BACT</name>
<gene>
    <name evidence="1" type="ORF">NE630_05905</name>
</gene>
<dbReference type="InterPro" id="IPR003837">
    <property type="entry name" value="GatC"/>
</dbReference>
<comment type="caution">
    <text evidence="1">The sequence shown here is derived from an EMBL/GenBank/DDBJ whole genome shotgun (WGS) entry which is preliminary data.</text>
</comment>
<dbReference type="RefSeq" id="WP_008711334.1">
    <property type="nucleotide sequence ID" value="NZ_CABKQM010000008.1"/>
</dbReference>
<dbReference type="GO" id="GO:0006450">
    <property type="term" value="P:regulation of translational fidelity"/>
    <property type="evidence" value="ECO:0007669"/>
    <property type="project" value="InterPro"/>
</dbReference>
<dbReference type="Gene3D" id="1.10.20.60">
    <property type="entry name" value="Glu-tRNAGln amidotransferase C subunit, N-terminal domain"/>
    <property type="match status" value="1"/>
</dbReference>